<proteinExistence type="predicted"/>
<dbReference type="InterPro" id="IPR027417">
    <property type="entry name" value="P-loop_NTPase"/>
</dbReference>
<dbReference type="InterPro" id="IPR001301">
    <property type="entry name" value="Gemini_AL1_CLV"/>
</dbReference>
<dbReference type="GO" id="GO:0003677">
    <property type="term" value="F:DNA binding"/>
    <property type="evidence" value="ECO:0007669"/>
    <property type="project" value="UniProtKB-KW"/>
</dbReference>
<evidence type="ECO:0000256" key="13">
    <source>
        <dbReference type="ARBA" id="ARBA00023125"/>
    </source>
</evidence>
<evidence type="ECO:0000256" key="12">
    <source>
        <dbReference type="ARBA" id="ARBA00023124"/>
    </source>
</evidence>
<dbReference type="Proteomes" id="UP000273130">
    <property type="component" value="Segment"/>
</dbReference>
<dbReference type="GO" id="GO:0016888">
    <property type="term" value="F:DNA endonuclease activity, producing 5'-phosphomonoesters"/>
    <property type="evidence" value="ECO:0007669"/>
    <property type="project" value="InterPro"/>
</dbReference>
<keyword evidence="3" id="KW-1048">Host nucleus</keyword>
<dbReference type="SUPFAM" id="SSF55464">
    <property type="entry name" value="Origin of replication-binding domain, RBD-like"/>
    <property type="match status" value="1"/>
</dbReference>
<evidence type="ECO:0000256" key="6">
    <source>
        <dbReference type="ARBA" id="ARBA00022705"/>
    </source>
</evidence>
<evidence type="ECO:0000256" key="2">
    <source>
        <dbReference type="ARBA" id="ARBA00014531"/>
    </source>
</evidence>
<dbReference type="PROSITE" id="PS52020">
    <property type="entry name" value="CRESS_DNA_REP"/>
    <property type="match status" value="1"/>
</dbReference>
<evidence type="ECO:0000256" key="10">
    <source>
        <dbReference type="ARBA" id="ARBA00022759"/>
    </source>
</evidence>
<dbReference type="Gene3D" id="3.40.1310.20">
    <property type="match status" value="1"/>
</dbReference>
<evidence type="ECO:0000256" key="1">
    <source>
        <dbReference type="ARBA" id="ARBA00004147"/>
    </source>
</evidence>
<evidence type="ECO:0000259" key="14">
    <source>
        <dbReference type="PROSITE" id="PS52020"/>
    </source>
</evidence>
<keyword evidence="10" id="KW-0255">Endonuclease</keyword>
<evidence type="ECO:0000256" key="5">
    <source>
        <dbReference type="ARBA" id="ARBA00022695"/>
    </source>
</evidence>
<evidence type="ECO:0000256" key="9">
    <source>
        <dbReference type="ARBA" id="ARBA00022741"/>
    </source>
</evidence>
<organism evidence="15">
    <name type="scientific">Canine feces-associated gemycircularvirus</name>
    <dbReference type="NCBI Taxonomy" id="2017709"/>
    <lineage>
        <taxon>Viruses</taxon>
        <taxon>Monodnaviria</taxon>
        <taxon>Shotokuvirae</taxon>
        <taxon>Cressdnaviricota</taxon>
        <taxon>Repensiviricetes</taxon>
        <taxon>Geplafuvirales</taxon>
        <taxon>Genomoviridae</taxon>
        <taxon>Gemykibivirus</taxon>
        <taxon>Gemykibivirus canfam1</taxon>
    </lineage>
</organism>
<dbReference type="GO" id="GO:0006260">
    <property type="term" value="P:DNA replication"/>
    <property type="evidence" value="ECO:0007669"/>
    <property type="project" value="UniProtKB-KW"/>
</dbReference>
<evidence type="ECO:0000313" key="16">
    <source>
        <dbReference type="Proteomes" id="UP000273130"/>
    </source>
</evidence>
<protein>
    <recommendedName>
        <fullName evidence="2">Replication-associated protein</fullName>
    </recommendedName>
</protein>
<keyword evidence="4" id="KW-0808">Transferase</keyword>
<keyword evidence="7" id="KW-0540">Nuclease</keyword>
<dbReference type="Pfam" id="PF08283">
    <property type="entry name" value="Gemini_AL1_M"/>
    <property type="match status" value="1"/>
</dbReference>
<comment type="subcellular location">
    <subcellularLocation>
        <location evidence="1">Host nucleus</location>
    </subcellularLocation>
</comment>
<evidence type="ECO:0000256" key="11">
    <source>
        <dbReference type="ARBA" id="ARBA00022801"/>
    </source>
</evidence>
<keyword evidence="9" id="KW-0547">Nucleotide-binding</keyword>
<evidence type="ECO:0000313" key="15">
    <source>
        <dbReference type="EMBL" id="ASM93483.1"/>
    </source>
</evidence>
<evidence type="ECO:0000256" key="4">
    <source>
        <dbReference type="ARBA" id="ARBA00022679"/>
    </source>
</evidence>
<keyword evidence="13" id="KW-0238">DNA-binding</keyword>
<dbReference type="InterPro" id="IPR049912">
    <property type="entry name" value="CRESS_DNA_REP"/>
</dbReference>
<reference evidence="15" key="1">
    <citation type="journal article" date="2017" name="Ecol. Evol.">
        <title>Viral gut metagenomics of sympatric wild and domestic canids, and monitoring of viruses: Insights from an endangered wolf population.</title>
        <authorList>
            <person name="Conceicao-Neto N."/>
            <person name="Godinho R."/>
            <person name="Alvares F."/>
            <person name="Yinda C.K."/>
            <person name="Deboutte W."/>
            <person name="Zeller M."/>
            <person name="Laenen L."/>
            <person name="Heylen E."/>
            <person name="Roque S."/>
            <person name="Petrucci-Fonseca F."/>
            <person name="Santos N."/>
            <person name="Van Ranst M."/>
            <person name="Mesquita J.R."/>
            <person name="Matthijnssens J."/>
        </authorList>
    </citation>
    <scope>NUCLEOTIDE SEQUENCE [LARGE SCALE GENOMIC DNA]</scope>
    <source>
        <strain evidence="15">South Douro</strain>
    </source>
</reference>
<keyword evidence="8" id="KW-0479">Metal-binding</keyword>
<dbReference type="GO" id="GO:0046872">
    <property type="term" value="F:metal ion binding"/>
    <property type="evidence" value="ECO:0007669"/>
    <property type="project" value="UniProtKB-KW"/>
</dbReference>
<dbReference type="GeneID" id="80521926"/>
<keyword evidence="11" id="KW-0378">Hydrolase</keyword>
<evidence type="ECO:0000256" key="3">
    <source>
        <dbReference type="ARBA" id="ARBA00022562"/>
    </source>
</evidence>
<sequence>MPFRFQAKYGLLTYSQCGDLDPFSVVDMLGDLGAECIVGREGHTDGGIHLHAFFMFERKFSSRDVRVFDVDGQHPNVRSGWSTPEKGWDYATKYGDVVAGGLERPGNRVSASSSVWATILLSEDRESFFETCERLAPGTLLRNFTSLRCYADWRYRPEPEPYIHPPIISFETAGFPELDQWVQQNLVGPRVEGNIGRRRSLVLYGESRTGKTLWARSLGHHAYFGGLFSLDESVDDVDYAIFDDMQGGLSFFHSYKFWLGCQLEFWATDKYRHKQKIKWGRPCIYISNNNPLADAGVDVDWLMINCTFVCIDQPIFRANTA</sequence>
<accession>A0A221LEC1</accession>
<dbReference type="RefSeq" id="YP_010784661.1">
    <property type="nucleotide sequence ID" value="NC_075339.1"/>
</dbReference>
<dbReference type="GO" id="GO:0016779">
    <property type="term" value="F:nucleotidyltransferase activity"/>
    <property type="evidence" value="ECO:0007669"/>
    <property type="project" value="UniProtKB-KW"/>
</dbReference>
<keyword evidence="6" id="KW-0235">DNA replication</keyword>
<name>A0A221LEC1_9VIRU</name>
<dbReference type="Pfam" id="PF00799">
    <property type="entry name" value="Gemini_AL1"/>
    <property type="match status" value="1"/>
</dbReference>
<keyword evidence="16" id="KW-1185">Reference proteome</keyword>
<keyword evidence="12" id="KW-0190">Covalent protein-DNA linkage</keyword>
<dbReference type="GO" id="GO:0000166">
    <property type="term" value="F:nucleotide binding"/>
    <property type="evidence" value="ECO:0007669"/>
    <property type="project" value="UniProtKB-KW"/>
</dbReference>
<dbReference type="GO" id="GO:0005198">
    <property type="term" value="F:structural molecule activity"/>
    <property type="evidence" value="ECO:0007669"/>
    <property type="project" value="InterPro"/>
</dbReference>
<dbReference type="SUPFAM" id="SSF52540">
    <property type="entry name" value="P-loop containing nucleoside triphosphate hydrolases"/>
    <property type="match status" value="1"/>
</dbReference>
<dbReference type="InterPro" id="IPR022692">
    <property type="entry name" value="Gemini_AL1_REP_central"/>
</dbReference>
<dbReference type="EMBL" id="KY214441">
    <property type="protein sequence ID" value="ASM93483.1"/>
    <property type="molecule type" value="Genomic_DNA"/>
</dbReference>
<dbReference type="GO" id="GO:0042025">
    <property type="term" value="C:host cell nucleus"/>
    <property type="evidence" value="ECO:0007669"/>
    <property type="project" value="UniProtKB-SubCell"/>
</dbReference>
<feature type="domain" description="CRESS-DNA virus Rep endonuclease" evidence="14">
    <location>
        <begin position="4"/>
        <end position="108"/>
    </location>
</feature>
<evidence type="ECO:0000256" key="7">
    <source>
        <dbReference type="ARBA" id="ARBA00022722"/>
    </source>
</evidence>
<dbReference type="KEGG" id="vg:80521926"/>
<dbReference type="PRINTS" id="PR00228">
    <property type="entry name" value="GEMCOATCLVL1"/>
</dbReference>
<keyword evidence="5" id="KW-0548">Nucleotidyltransferase</keyword>
<evidence type="ECO:0000256" key="8">
    <source>
        <dbReference type="ARBA" id="ARBA00022723"/>
    </source>
</evidence>